<keyword evidence="6 12" id="KW-0028">Amino-acid biosynthesis</keyword>
<keyword evidence="9 12" id="KW-0560">Oxidoreductase</keyword>
<evidence type="ECO:0000259" key="14">
    <source>
        <dbReference type="Pfam" id="PF01408"/>
    </source>
</evidence>
<keyword evidence="13" id="KW-0547">Nucleotide-binding</keyword>
<dbReference type="SUPFAM" id="SSF55347">
    <property type="entry name" value="Glyceraldehyde-3-phosphate dehydrogenase-like, C-terminal domain"/>
    <property type="match status" value="1"/>
</dbReference>
<evidence type="ECO:0000256" key="6">
    <source>
        <dbReference type="ARBA" id="ARBA00022605"/>
    </source>
</evidence>
<dbReference type="Pfam" id="PF16654">
    <property type="entry name" value="DAPDH_C"/>
    <property type="match status" value="1"/>
</dbReference>
<gene>
    <name evidence="16" type="ORF">PROSTU_03651</name>
</gene>
<dbReference type="GO" id="GO:0000166">
    <property type="term" value="F:nucleotide binding"/>
    <property type="evidence" value="ECO:0007669"/>
    <property type="project" value="UniProtKB-KW"/>
</dbReference>
<evidence type="ECO:0000256" key="3">
    <source>
        <dbReference type="ARBA" id="ARBA00011738"/>
    </source>
</evidence>
<evidence type="ECO:0000256" key="4">
    <source>
        <dbReference type="ARBA" id="ARBA00012080"/>
    </source>
</evidence>
<dbReference type="EMBL" id="ABJD02000101">
    <property type="protein sequence ID" value="EDU60444.1"/>
    <property type="molecule type" value="Genomic_DNA"/>
</dbReference>
<evidence type="ECO:0000256" key="7">
    <source>
        <dbReference type="ARBA" id="ARBA00022857"/>
    </source>
</evidence>
<dbReference type="NCBIfam" id="TIGR01921">
    <property type="entry name" value="DAP-DH"/>
    <property type="match status" value="1"/>
</dbReference>
<evidence type="ECO:0000256" key="11">
    <source>
        <dbReference type="ARBA" id="ARBA00052023"/>
    </source>
</evidence>
<dbReference type="AlphaFoldDB" id="A0AA86Z1A0"/>
<comment type="similarity">
    <text evidence="2 12">Belongs to the diaminopimelate dehydrogenase family.</text>
</comment>
<comment type="caution">
    <text evidence="16">The sequence shown here is derived from an EMBL/GenBank/DDBJ whole genome shotgun (WGS) entry which is preliminary data.</text>
</comment>
<keyword evidence="8 12" id="KW-0220">Diaminopimelate biosynthesis</keyword>
<feature type="binding site" evidence="13">
    <location>
        <position position="257"/>
    </location>
    <ligand>
        <name>substrate</name>
    </ligand>
</feature>
<reference evidence="17" key="1">
    <citation type="submission" date="2008-04" db="EMBL/GenBank/DDBJ databases">
        <title>Draft genome sequence of Providencia stuartii (ATCC 25827).</title>
        <authorList>
            <person name="Sudarsanam P."/>
            <person name="Ley R."/>
            <person name="Guruge J."/>
            <person name="Turnbaugh P.J."/>
            <person name="Mahowald M."/>
            <person name="Liep D."/>
            <person name="Gordon J."/>
        </authorList>
    </citation>
    <scope>NUCLEOTIDE SEQUENCE [LARGE SCALE GENOMIC DNA]</scope>
    <source>
        <strain evidence="17">ATCC 25827</strain>
    </source>
</reference>
<evidence type="ECO:0000256" key="13">
    <source>
        <dbReference type="PIRSR" id="PIRSR025648-1"/>
    </source>
</evidence>
<evidence type="ECO:0000256" key="12">
    <source>
        <dbReference type="PIRNR" id="PIRNR025648"/>
    </source>
</evidence>
<dbReference type="InterPro" id="IPR000683">
    <property type="entry name" value="Gfo/Idh/MocA-like_OxRdtase_N"/>
</dbReference>
<dbReference type="PANTHER" id="PTHR31873:SF6">
    <property type="entry name" value="ASPARTATE DEHYDROGENASE DOMAIN-CONTAINING PROTEIN"/>
    <property type="match status" value="1"/>
</dbReference>
<dbReference type="PIRSF" id="PIRSF025648">
    <property type="entry name" value="DDH"/>
    <property type="match status" value="1"/>
</dbReference>
<dbReference type="GO" id="GO:0047850">
    <property type="term" value="F:diaminopimelate dehydrogenase activity"/>
    <property type="evidence" value="ECO:0007669"/>
    <property type="project" value="UniProtKB-UniRule"/>
</dbReference>
<evidence type="ECO:0000256" key="8">
    <source>
        <dbReference type="ARBA" id="ARBA00022915"/>
    </source>
</evidence>
<dbReference type="GO" id="GO:0009089">
    <property type="term" value="P:lysine biosynthetic process via diaminopimelate"/>
    <property type="evidence" value="ECO:0007669"/>
    <property type="project" value="UniProtKB-UniRule"/>
</dbReference>
<dbReference type="InterPro" id="IPR036291">
    <property type="entry name" value="NAD(P)-bd_dom_sf"/>
</dbReference>
<protein>
    <recommendedName>
        <fullName evidence="5 12">Meso-diaminopimelate D-dehydrogenase</fullName>
        <shortName evidence="12">DAPDH</shortName>
        <shortName evidence="12">Meso-DAP dehydrogenase</shortName>
        <ecNumber evidence="4 12">1.4.1.16</ecNumber>
    </recommendedName>
</protein>
<accession>A0AA86Z1A0</accession>
<reference evidence="17" key="2">
    <citation type="submission" date="2008-04" db="EMBL/GenBank/DDBJ databases">
        <title>Draft genome sequence of Providencia stuartii(ATCC 25827).</title>
        <authorList>
            <person name="Sudarsanam P."/>
            <person name="Ley R."/>
            <person name="Guruge J."/>
            <person name="Turnbaugh P.J."/>
            <person name="Mahowald M."/>
            <person name="Liep D."/>
            <person name="Gordon J."/>
        </authorList>
    </citation>
    <scope>NUCLEOTIDE SEQUENCE [LARGE SCALE GENOMIC DNA]</scope>
    <source>
        <strain evidence="17">ATCC 25827</strain>
    </source>
</reference>
<feature type="binding site" evidence="13">
    <location>
        <position position="201"/>
    </location>
    <ligand>
        <name>substrate</name>
    </ligand>
</feature>
<proteinExistence type="inferred from homology"/>
<name>A0AA86Z1A0_PROST</name>
<feature type="binding site" evidence="13">
    <location>
        <position position="211"/>
    </location>
    <ligand>
        <name>substrate</name>
    </ligand>
</feature>
<feature type="binding site" evidence="13">
    <location>
        <begin position="66"/>
        <end position="68"/>
    </location>
    <ligand>
        <name>NADP(+)</name>
        <dbReference type="ChEBI" id="CHEBI:58349"/>
    </ligand>
</feature>
<organism evidence="16 17">
    <name type="scientific">Providencia stuartii ATCC 25827</name>
    <dbReference type="NCBI Taxonomy" id="471874"/>
    <lineage>
        <taxon>Bacteria</taxon>
        <taxon>Pseudomonadati</taxon>
        <taxon>Pseudomonadota</taxon>
        <taxon>Gammaproteobacteria</taxon>
        <taxon>Enterobacterales</taxon>
        <taxon>Morganellaceae</taxon>
        <taxon>Providencia</taxon>
    </lineage>
</organism>
<comment type="catalytic activity">
    <reaction evidence="11 12">
        <text>meso-2,6-diaminopimelate + NADP(+) + H2O = (S)-2-amino-6-oxoheptanedioate + NH4(+) + NADPH + H(+)</text>
        <dbReference type="Rhea" id="RHEA:13561"/>
        <dbReference type="ChEBI" id="CHEBI:15377"/>
        <dbReference type="ChEBI" id="CHEBI:15378"/>
        <dbReference type="ChEBI" id="CHEBI:28938"/>
        <dbReference type="ChEBI" id="CHEBI:57783"/>
        <dbReference type="ChEBI" id="CHEBI:57791"/>
        <dbReference type="ChEBI" id="CHEBI:58349"/>
        <dbReference type="ChEBI" id="CHEBI:58556"/>
        <dbReference type="EC" id="1.4.1.16"/>
    </reaction>
</comment>
<dbReference type="Gene3D" id="3.40.50.720">
    <property type="entry name" value="NAD(P)-binding Rossmann-like Domain"/>
    <property type="match status" value="1"/>
</dbReference>
<keyword evidence="10 12" id="KW-0457">Lysine biosynthesis</keyword>
<feature type="domain" description="Gfo/Idh/MocA-like oxidoreductase N-terminal" evidence="14">
    <location>
        <begin position="35"/>
        <end position="117"/>
    </location>
</feature>
<evidence type="ECO:0000313" key="16">
    <source>
        <dbReference type="EMBL" id="EDU60444.1"/>
    </source>
</evidence>
<comment type="pathway">
    <text evidence="1 12">Amino-acid biosynthesis; L-lysine biosynthesis via DAP pathway; DL-2,6-diaminopimelate from (S)-tetrahydrodipicolinate: step 1/1.</text>
</comment>
<feature type="domain" description="Meso-diaminopimelate D-dehydrogenase C-terminal" evidence="15">
    <location>
        <begin position="150"/>
        <end position="204"/>
    </location>
</feature>
<reference evidence="16 17" key="3">
    <citation type="submission" date="2008-05" db="EMBL/GenBank/DDBJ databases">
        <authorList>
            <person name="Fulton L."/>
            <person name="Clifton S."/>
            <person name="Fulton B."/>
            <person name="Xu J."/>
            <person name="Minx P."/>
            <person name="Pepin K.H."/>
            <person name="Johnson M."/>
            <person name="Thiruvilangam P."/>
            <person name="Bhonagiri V."/>
            <person name="Nash W.E."/>
            <person name="Mardis E.R."/>
            <person name="Wilson R.K."/>
        </authorList>
    </citation>
    <scope>NUCLEOTIDE SEQUENCE [LARGE SCALE GENOMIC DNA]</scope>
    <source>
        <strain evidence="16 17">ATCC 25827</strain>
    </source>
</reference>
<feature type="binding site" evidence="13">
    <location>
        <begin position="149"/>
        <end position="153"/>
    </location>
    <ligand>
        <name>NADP(+)</name>
        <dbReference type="ChEBI" id="CHEBI:58349"/>
    </ligand>
</feature>
<comment type="function">
    <text evidence="12">Catalyzes the reversible NADPH-dependent reductive amination of L-2-amino-6-oxopimelate, the acyclic form of L-tetrahydrodipicolinate, to generate the meso compound, D,L-2,6-diaminopimelate.</text>
</comment>
<dbReference type="EC" id="1.4.1.16" evidence="4 12"/>
<evidence type="ECO:0000256" key="10">
    <source>
        <dbReference type="ARBA" id="ARBA00023154"/>
    </source>
</evidence>
<sequence length="329" mass="35330">MFNNDDSANLFLIDSYDINIKRQHQNSKGVTMTKIKAAIVGYGNIGRYALEAVLAADDFELVGVVRRNVQNIPAELAGYTVVDDIEKLGKVDVALLCSPTRAIGDLAEKVLSQGINTVDSFDVHSDIVALKKRLDNVAKEHKSVAVVSAGWDPGSDSIMRTLMLAMAPKGVTYTNFGPGMSMGHSVAAKAIDGVKDALSVTIPLGTGVHRRMVYIELDAGANFADVANAIKADSYFSSDETHIRQVDSVDALKDVGHGVHMTHKGVSGATHNQLFEYSMRINNPALTSQFMVSAARATMKQSAGAYTVIEIPPVHFLQGDLDSLIAKLV</sequence>
<dbReference type="InterPro" id="IPR032094">
    <property type="entry name" value="Meso-DAP_DH_C"/>
</dbReference>
<feature type="binding site" evidence="13">
    <location>
        <begin position="42"/>
        <end position="45"/>
    </location>
    <ligand>
        <name>NADP(+)</name>
        <dbReference type="ChEBI" id="CHEBI:58349"/>
    </ligand>
</feature>
<evidence type="ECO:0000256" key="1">
    <source>
        <dbReference type="ARBA" id="ARBA00004896"/>
    </source>
</evidence>
<keyword evidence="7 12" id="KW-0521">NADP</keyword>
<dbReference type="InterPro" id="IPR010190">
    <property type="entry name" value="Diaminopimelate_DH_Ddh"/>
</dbReference>
<dbReference type="Pfam" id="PF01408">
    <property type="entry name" value="GFO_IDH_MocA"/>
    <property type="match status" value="1"/>
</dbReference>
<feature type="binding site" evidence="13">
    <location>
        <position position="283"/>
    </location>
    <ligand>
        <name>substrate</name>
    </ligand>
</feature>
<evidence type="ECO:0000256" key="9">
    <source>
        <dbReference type="ARBA" id="ARBA00023002"/>
    </source>
</evidence>
<dbReference type="CDD" id="cd02270">
    <property type="entry name" value="meso-DAPDH_N"/>
    <property type="match status" value="1"/>
</dbReference>
<feature type="binding site" evidence="13">
    <location>
        <begin position="120"/>
        <end position="122"/>
    </location>
    <ligand>
        <name>NADP(+)</name>
        <dbReference type="ChEBI" id="CHEBI:58349"/>
    </ligand>
</feature>
<evidence type="ECO:0000313" key="17">
    <source>
        <dbReference type="Proteomes" id="UP000004506"/>
    </source>
</evidence>
<dbReference type="SUPFAM" id="SSF51735">
    <property type="entry name" value="NAD(P)-binding Rossmann-fold domains"/>
    <property type="match status" value="1"/>
</dbReference>
<feature type="binding site" evidence="13">
    <location>
        <begin position="97"/>
        <end position="100"/>
    </location>
    <ligand>
        <name>NADP(+)</name>
        <dbReference type="ChEBI" id="CHEBI:58349"/>
    </ligand>
</feature>
<dbReference type="GO" id="GO:0019877">
    <property type="term" value="P:diaminopimelate biosynthetic process"/>
    <property type="evidence" value="ECO:0007669"/>
    <property type="project" value="UniProtKB-UniRule"/>
</dbReference>
<evidence type="ECO:0000259" key="15">
    <source>
        <dbReference type="Pfam" id="PF16654"/>
    </source>
</evidence>
<dbReference type="PANTHER" id="PTHR31873">
    <property type="entry name" value="L-ASPARTATE DEHYDROGENASE-RELATED"/>
    <property type="match status" value="1"/>
</dbReference>
<dbReference type="Proteomes" id="UP000004506">
    <property type="component" value="Unassembled WGS sequence"/>
</dbReference>
<dbReference type="Gene3D" id="3.30.360.10">
    <property type="entry name" value="Dihydrodipicolinate Reductase, domain 2"/>
    <property type="match status" value="1"/>
</dbReference>
<evidence type="ECO:0000256" key="5">
    <source>
        <dbReference type="ARBA" id="ARBA00021654"/>
    </source>
</evidence>
<comment type="subunit">
    <text evidence="3 12">Homodimer.</text>
</comment>
<evidence type="ECO:0000256" key="2">
    <source>
        <dbReference type="ARBA" id="ARBA00007442"/>
    </source>
</evidence>